<feature type="compositionally biased region" description="Low complexity" evidence="1">
    <location>
        <begin position="1034"/>
        <end position="1043"/>
    </location>
</feature>
<dbReference type="RefSeq" id="XP_021564227.1">
    <property type="nucleotide sequence ID" value="XM_021708552.1"/>
</dbReference>
<feature type="region of interest" description="Disordered" evidence="1">
    <location>
        <begin position="1"/>
        <end position="21"/>
    </location>
</feature>
<dbReference type="CTD" id="127254"/>
<feature type="compositionally biased region" description="Basic and acidic residues" evidence="1">
    <location>
        <begin position="882"/>
        <end position="901"/>
    </location>
</feature>
<feature type="region of interest" description="Disordered" evidence="1">
    <location>
        <begin position="644"/>
        <end position="734"/>
    </location>
</feature>
<feature type="non-terminal residue" evidence="4">
    <location>
        <position position="1149"/>
    </location>
</feature>
<feature type="compositionally biased region" description="Acidic residues" evidence="1">
    <location>
        <begin position="1047"/>
        <end position="1068"/>
    </location>
</feature>
<dbReference type="Pfam" id="PF15257">
    <property type="entry name" value="DUF4590"/>
    <property type="match status" value="1"/>
</dbReference>
<dbReference type="PANTHER" id="PTHR23034:SF2">
    <property type="entry name" value="GLUTAMATE-RICH PROTEIN 3"/>
    <property type="match status" value="1"/>
</dbReference>
<feature type="region of interest" description="Disordered" evidence="1">
    <location>
        <begin position="575"/>
        <end position="631"/>
    </location>
</feature>
<feature type="compositionally biased region" description="Basic and acidic residues" evidence="1">
    <location>
        <begin position="413"/>
        <end position="422"/>
    </location>
</feature>
<accession>A0A3Q0DP93</accession>
<evidence type="ECO:0000313" key="3">
    <source>
        <dbReference type="Proteomes" id="UP000189704"/>
    </source>
</evidence>
<feature type="compositionally biased region" description="Basic and acidic residues" evidence="1">
    <location>
        <begin position="760"/>
        <end position="775"/>
    </location>
</feature>
<feature type="compositionally biased region" description="Low complexity" evidence="1">
    <location>
        <begin position="978"/>
        <end position="989"/>
    </location>
</feature>
<dbReference type="InterPro" id="IPR027962">
    <property type="entry name" value="ERICH3"/>
</dbReference>
<feature type="region of interest" description="Disordered" evidence="1">
    <location>
        <begin position="947"/>
        <end position="995"/>
    </location>
</feature>
<dbReference type="STRING" id="1868482.ENSTSYP00000003319"/>
<protein>
    <submittedName>
        <fullName evidence="4">Glutamate-rich protein 3</fullName>
    </submittedName>
</protein>
<feature type="region of interest" description="Disordered" evidence="1">
    <location>
        <begin position="396"/>
        <end position="439"/>
    </location>
</feature>
<dbReference type="PANTHER" id="PTHR23034">
    <property type="entry name" value="GLUTAMATE-RICH PROTEIN 3"/>
    <property type="match status" value="1"/>
</dbReference>
<dbReference type="KEGG" id="csyr:103251437"/>
<evidence type="ECO:0000259" key="2">
    <source>
        <dbReference type="Pfam" id="PF15257"/>
    </source>
</evidence>
<sequence length="1149" mass="125248">MALTGHGRHPGEVHAQDEEVTNRNWVEADSMDQNQHEELQDIGRAAWGRPAPCQDGDLQDELVISRLQAEMEGLKGQRASLEAAPMDAGQRGEMAVEDVNPAELEATLLQARQVMVWLLWAAFLSVQMCKPRQRRVWRSTPCLESRGSGPAFPGLLTSPPPPVALSVLMAKLSCQRSLAAYNSLTDKHLAGYFNNTRIRRHLLRTGLITRSGRILSEKEYQLNIMKRDHQKYIRECLAQAIFHKVLDMERYHQLEIKKKLETLARKERIQRFKGVHTQRSVESNMPVLSPHPPAGPKTNRDHSVLVDERHASPSAMTTPRPYTAPGNMQPPIRLQPLLSHPAVGTVPKITSGSRSKVSLLEKEAPFPVAGKKAAARFRTSPGSSQRRNPFQLPRLSSFMMPIPPPPLSPSGKVARESRPETWRRRRFRPTTASDGVDPLFTTDSRRIRKTSLHSNAAITMVYLGKSVHLSCDNPDCRDEIKVYQQHCGGENLCVYKGKLLEKETFQFISKRHHGFPFSLTFFLNGMQVNRLSSCCEYKHRKGSRLGGKRGYFGFVCVERASPCYKCIIAMGLDRKASSPNPRKEKSTEEREEPKKGEEKVRQGREQGIPGRNEVEVEGSPASASAVFSAQEMKTEFREVRTVMEEMERKGKPGRDVWEDDQENTLDYGYEEDFEADAEKQDEKADEERPAEQRVDGASKSPSEDGRDHALGPGGGREPSPRAPPDADGDAREERDADLWKLGYLSKTIFKTLRPVAESQRGWRDEEPRITGKTDLKTASSSSSRSHPCSSGSEDGSAVGPGEAHTEDDTGESARSASSEELSEDELPEKPHLPPEEPLDMKTGDQEIAKTEGETEPLPGEDSFEKVLEEEMERRSPGITESLSEKARKHASEADEEKDPRSPWEGSPAEVKGKWAGLPGVERGGKNSLPSACDLALDAPHKNLAVGERAALDPSSATKPLAQGVCKLAKEEAPREDPAGPAAAGDSAARNQDEAPRELALVLTVAGAEKAAHEGAQGSEKAAALVSGGLRETPGEAARLETGAAEGGEAESDVESEEDTSTDLEDTGPLEDAASATEEGSEEAALGGEEPAPGQKGAMGTEAPLRPCTGEAGAGWRGGSEASPGGPGAGEAERAEAATPAEAAGEEEAQ</sequence>
<feature type="region of interest" description="Disordered" evidence="1">
    <location>
        <begin position="750"/>
        <end position="930"/>
    </location>
</feature>
<reference evidence="4" key="1">
    <citation type="submission" date="2025-08" db="UniProtKB">
        <authorList>
            <consortium name="RefSeq"/>
        </authorList>
    </citation>
    <scope>IDENTIFICATION</scope>
</reference>
<feature type="compositionally biased region" description="Low complexity" evidence="1">
    <location>
        <begin position="779"/>
        <end position="792"/>
    </location>
</feature>
<feature type="domain" description="DUF4590" evidence="2">
    <location>
        <begin position="468"/>
        <end position="580"/>
    </location>
</feature>
<feature type="compositionally biased region" description="Basic and acidic residues" evidence="1">
    <location>
        <begin position="9"/>
        <end position="21"/>
    </location>
</feature>
<feature type="compositionally biased region" description="Low complexity" evidence="1">
    <location>
        <begin position="1072"/>
        <end position="1093"/>
    </location>
</feature>
<dbReference type="InterPro" id="IPR048257">
    <property type="entry name" value="DUF4590"/>
</dbReference>
<dbReference type="Proteomes" id="UP000189704">
    <property type="component" value="Unplaced"/>
</dbReference>
<dbReference type="GeneID" id="103251437"/>
<evidence type="ECO:0000256" key="1">
    <source>
        <dbReference type="SAM" id="MobiDB-lite"/>
    </source>
</evidence>
<feature type="compositionally biased region" description="Basic and acidic residues" evidence="1">
    <location>
        <begin position="575"/>
        <end position="604"/>
    </location>
</feature>
<evidence type="ECO:0000313" key="4">
    <source>
        <dbReference type="RefSeq" id="XP_021564227.1"/>
    </source>
</evidence>
<feature type="compositionally biased region" description="Basic and acidic residues" evidence="1">
    <location>
        <begin position="862"/>
        <end position="875"/>
    </location>
</feature>
<proteinExistence type="predicted"/>
<feature type="compositionally biased region" description="Basic and acidic residues" evidence="1">
    <location>
        <begin position="676"/>
        <end position="709"/>
    </location>
</feature>
<feature type="compositionally biased region" description="Acidic residues" evidence="1">
    <location>
        <begin position="657"/>
        <end position="675"/>
    </location>
</feature>
<feature type="compositionally biased region" description="Basic and acidic residues" evidence="1">
    <location>
        <begin position="827"/>
        <end position="852"/>
    </location>
</feature>
<feature type="compositionally biased region" description="Basic and acidic residues" evidence="1">
    <location>
        <begin position="967"/>
        <end position="977"/>
    </location>
</feature>
<gene>
    <name evidence="4" type="primary">ERICH3</name>
</gene>
<organism evidence="3 4">
    <name type="scientific">Carlito syrichta</name>
    <name type="common">Philippine tarsier</name>
    <name type="synonym">Tarsius syrichta</name>
    <dbReference type="NCBI Taxonomy" id="1868482"/>
    <lineage>
        <taxon>Eukaryota</taxon>
        <taxon>Metazoa</taxon>
        <taxon>Chordata</taxon>
        <taxon>Craniata</taxon>
        <taxon>Vertebrata</taxon>
        <taxon>Euteleostomi</taxon>
        <taxon>Mammalia</taxon>
        <taxon>Eutheria</taxon>
        <taxon>Euarchontoglires</taxon>
        <taxon>Primates</taxon>
        <taxon>Haplorrhini</taxon>
        <taxon>Tarsiiformes</taxon>
        <taxon>Tarsiidae</taxon>
        <taxon>Carlito</taxon>
    </lineage>
</organism>
<feature type="compositionally biased region" description="Basic and acidic residues" evidence="1">
    <location>
        <begin position="644"/>
        <end position="656"/>
    </location>
</feature>
<name>A0A3Q0DP93_CARSF</name>
<feature type="region of interest" description="Disordered" evidence="1">
    <location>
        <begin position="274"/>
        <end position="300"/>
    </location>
</feature>
<dbReference type="AlphaFoldDB" id="A0A3Q0DP93"/>
<feature type="region of interest" description="Disordered" evidence="1">
    <location>
        <begin position="1007"/>
        <end position="1149"/>
    </location>
</feature>
<keyword evidence="3" id="KW-1185">Reference proteome</keyword>
<dbReference type="OrthoDB" id="120976at2759"/>